<feature type="domain" description="Ig-like" evidence="19">
    <location>
        <begin position="416"/>
        <end position="494"/>
    </location>
</feature>
<feature type="compositionally biased region" description="Polar residues" evidence="16">
    <location>
        <begin position="1264"/>
        <end position="1292"/>
    </location>
</feature>
<dbReference type="Proteomes" id="UP001154078">
    <property type="component" value="Chromosome 7"/>
</dbReference>
<feature type="domain" description="Ig-like" evidence="19">
    <location>
        <begin position="503"/>
        <end position="608"/>
    </location>
</feature>
<feature type="transmembrane region" description="Helical" evidence="17">
    <location>
        <begin position="714"/>
        <end position="736"/>
    </location>
</feature>
<evidence type="ECO:0000256" key="1">
    <source>
        <dbReference type="ARBA" id="ARBA00004167"/>
    </source>
</evidence>
<dbReference type="InterPro" id="IPR000719">
    <property type="entry name" value="Prot_kinase_dom"/>
</dbReference>
<evidence type="ECO:0000256" key="16">
    <source>
        <dbReference type="SAM" id="MobiDB-lite"/>
    </source>
</evidence>
<dbReference type="PANTHER" id="PTHR24416">
    <property type="entry name" value="TYROSINE-PROTEIN KINASE RECEPTOR"/>
    <property type="match status" value="1"/>
</dbReference>
<dbReference type="Gene3D" id="2.60.40.10">
    <property type="entry name" value="Immunoglobulins"/>
    <property type="match status" value="7"/>
</dbReference>
<keyword evidence="8" id="KW-0325">Glycoprotein</keyword>
<evidence type="ECO:0000256" key="14">
    <source>
        <dbReference type="PIRSR" id="PIRSR000615-4"/>
    </source>
</evidence>
<dbReference type="InterPro" id="IPR036179">
    <property type="entry name" value="Ig-like_dom_sf"/>
</dbReference>
<dbReference type="InterPro" id="IPR011009">
    <property type="entry name" value="Kinase-like_dom_sf"/>
</dbReference>
<evidence type="ECO:0000256" key="6">
    <source>
        <dbReference type="ARBA" id="ARBA00023157"/>
    </source>
</evidence>
<keyword evidence="6" id="KW-1015">Disulfide bond</keyword>
<gene>
    <name evidence="20" type="ORF">MELIAE_LOCUS9870</name>
</gene>
<dbReference type="GO" id="GO:0005886">
    <property type="term" value="C:plasma membrane"/>
    <property type="evidence" value="ECO:0007669"/>
    <property type="project" value="TreeGrafter"/>
</dbReference>
<keyword evidence="9" id="KW-0393">Immunoglobulin domain</keyword>
<dbReference type="SMART" id="SM00408">
    <property type="entry name" value="IGc2"/>
    <property type="match status" value="5"/>
</dbReference>
<evidence type="ECO:0000259" key="19">
    <source>
        <dbReference type="PROSITE" id="PS50835"/>
    </source>
</evidence>
<protein>
    <recommendedName>
        <fullName evidence="2">receptor protein-tyrosine kinase</fullName>
        <ecNumber evidence="2">2.7.10.1</ecNumber>
    </recommendedName>
</protein>
<dbReference type="InterPro" id="IPR013151">
    <property type="entry name" value="Immunoglobulin_dom"/>
</dbReference>
<accession>A0A9P0BA78</accession>
<feature type="site" description="Important for interaction with phosphotyrosine-binding proteins" evidence="14">
    <location>
        <position position="1176"/>
    </location>
</feature>
<feature type="binding site" evidence="12">
    <location>
        <begin position="797"/>
        <end position="804"/>
    </location>
    <ligand>
        <name>ATP</name>
        <dbReference type="ChEBI" id="CHEBI:30616"/>
    </ligand>
</feature>
<dbReference type="InterPro" id="IPR001245">
    <property type="entry name" value="Ser-Thr/Tyr_kinase_cat_dom"/>
</dbReference>
<dbReference type="SUPFAM" id="SSF48726">
    <property type="entry name" value="Immunoglobulin"/>
    <property type="match status" value="6"/>
</dbReference>
<dbReference type="EC" id="2.7.10.1" evidence="2"/>
<reference evidence="20" key="1">
    <citation type="submission" date="2021-12" db="EMBL/GenBank/DDBJ databases">
        <authorList>
            <person name="King R."/>
        </authorList>
    </citation>
    <scope>NUCLEOTIDE SEQUENCE</scope>
</reference>
<keyword evidence="5 17" id="KW-0472">Membrane</keyword>
<feature type="binding site" evidence="12">
    <location>
        <position position="1036"/>
    </location>
    <ligand>
        <name>ATP</name>
        <dbReference type="ChEBI" id="CHEBI:30616"/>
    </ligand>
</feature>
<dbReference type="InterPro" id="IPR003598">
    <property type="entry name" value="Ig_sub2"/>
</dbReference>
<dbReference type="SUPFAM" id="SSF56112">
    <property type="entry name" value="Protein kinase-like (PK-like)"/>
    <property type="match status" value="1"/>
</dbReference>
<evidence type="ECO:0000256" key="13">
    <source>
        <dbReference type="PIRSR" id="PIRSR000615-3"/>
    </source>
</evidence>
<feature type="binding site" evidence="12">
    <location>
        <position position="824"/>
    </location>
    <ligand>
        <name>ATP</name>
        <dbReference type="ChEBI" id="CHEBI:30616"/>
    </ligand>
</feature>
<evidence type="ECO:0000256" key="10">
    <source>
        <dbReference type="ARBA" id="ARBA00051243"/>
    </source>
</evidence>
<dbReference type="PANTHER" id="PTHR24416:SF600">
    <property type="entry name" value="PDGF- AND VEGF-RECEPTOR RELATED, ISOFORM J"/>
    <property type="match status" value="1"/>
</dbReference>
<keyword evidence="4 17" id="KW-1133">Transmembrane helix</keyword>
<dbReference type="InterPro" id="IPR003599">
    <property type="entry name" value="Ig_sub"/>
</dbReference>
<dbReference type="InterPro" id="IPR013783">
    <property type="entry name" value="Ig-like_fold"/>
</dbReference>
<dbReference type="PIRSF" id="PIRSF000615">
    <property type="entry name" value="TyrPK_CSF1-R"/>
    <property type="match status" value="1"/>
</dbReference>
<dbReference type="PROSITE" id="PS00109">
    <property type="entry name" value="PROTEIN_KINASE_TYR"/>
    <property type="match status" value="1"/>
</dbReference>
<evidence type="ECO:0000256" key="5">
    <source>
        <dbReference type="ARBA" id="ARBA00023136"/>
    </source>
</evidence>
<evidence type="ECO:0000313" key="20">
    <source>
        <dbReference type="EMBL" id="CAH0560029.1"/>
    </source>
</evidence>
<dbReference type="InterPro" id="IPR007110">
    <property type="entry name" value="Ig-like_dom"/>
</dbReference>
<evidence type="ECO:0000256" key="7">
    <source>
        <dbReference type="ARBA" id="ARBA00023170"/>
    </source>
</evidence>
<keyword evidence="3 17" id="KW-0812">Transmembrane</keyword>
<organism evidence="20 21">
    <name type="scientific">Brassicogethes aeneus</name>
    <name type="common">Rape pollen beetle</name>
    <name type="synonym">Meligethes aeneus</name>
    <dbReference type="NCBI Taxonomy" id="1431903"/>
    <lineage>
        <taxon>Eukaryota</taxon>
        <taxon>Metazoa</taxon>
        <taxon>Ecdysozoa</taxon>
        <taxon>Arthropoda</taxon>
        <taxon>Hexapoda</taxon>
        <taxon>Insecta</taxon>
        <taxon>Pterygota</taxon>
        <taxon>Neoptera</taxon>
        <taxon>Endopterygota</taxon>
        <taxon>Coleoptera</taxon>
        <taxon>Polyphaga</taxon>
        <taxon>Cucujiformia</taxon>
        <taxon>Nitidulidae</taxon>
        <taxon>Meligethinae</taxon>
        <taxon>Brassicogethes</taxon>
    </lineage>
</organism>
<dbReference type="Pfam" id="PF07679">
    <property type="entry name" value="I-set"/>
    <property type="match status" value="3"/>
</dbReference>
<feature type="domain" description="Ig-like" evidence="19">
    <location>
        <begin position="225"/>
        <end position="314"/>
    </location>
</feature>
<feature type="binding site" evidence="13">
    <location>
        <position position="1050"/>
    </location>
    <ligand>
        <name>Mg(2+)</name>
        <dbReference type="ChEBI" id="CHEBI:18420"/>
    </ligand>
</feature>
<name>A0A9P0BA78_BRAAE</name>
<evidence type="ECO:0000256" key="3">
    <source>
        <dbReference type="ARBA" id="ARBA00022692"/>
    </source>
</evidence>
<evidence type="ECO:0000256" key="12">
    <source>
        <dbReference type="PIRSR" id="PIRSR000615-2"/>
    </source>
</evidence>
<feature type="binding site" evidence="15">
    <location>
        <position position="828"/>
    </location>
    <ligand>
        <name>ATP</name>
        <dbReference type="ChEBI" id="CHEBI:30616"/>
    </ligand>
</feature>
<dbReference type="InterPro" id="IPR050122">
    <property type="entry name" value="RTK"/>
</dbReference>
<dbReference type="CDD" id="cd00096">
    <property type="entry name" value="Ig"/>
    <property type="match status" value="1"/>
</dbReference>
<dbReference type="EMBL" id="OV121138">
    <property type="protein sequence ID" value="CAH0560029.1"/>
    <property type="molecule type" value="Genomic_DNA"/>
</dbReference>
<dbReference type="GO" id="GO:0043235">
    <property type="term" value="C:receptor complex"/>
    <property type="evidence" value="ECO:0007669"/>
    <property type="project" value="TreeGrafter"/>
</dbReference>
<dbReference type="FunFam" id="2.60.40.10:FF:000503">
    <property type="entry name" value="Hemicentin 1"/>
    <property type="match status" value="1"/>
</dbReference>
<dbReference type="GO" id="GO:0004714">
    <property type="term" value="F:transmembrane receptor protein tyrosine kinase activity"/>
    <property type="evidence" value="ECO:0007669"/>
    <property type="project" value="UniProtKB-EC"/>
</dbReference>
<feature type="binding site" evidence="13">
    <location>
        <position position="1037"/>
    </location>
    <ligand>
        <name>Mg(2+)</name>
        <dbReference type="ChEBI" id="CHEBI:18420"/>
    </ligand>
</feature>
<evidence type="ECO:0000256" key="15">
    <source>
        <dbReference type="PROSITE-ProRule" id="PRU10141"/>
    </source>
</evidence>
<sequence length="1310" mass="149042">MAKSFGDCFCVSYYGLVCVLFGVVNCVQILSKNESILQESETIFDPNENVALYCAGTFPVSWKLPESAFPEKEYTIKTLTNVTLPNYEHVIKLEIQNISYTDVGEYICKDNTWTNGDMKSVYIYVNDEEKLSVNKEDFHHINVILTNEKSKVTFPCKPSHPDVVVELYEYSPGDINADYDPKKGFTYMVDAIQAQGSYTCKYTRGSNEIEEFYTMATISSDVKIPRIFEVNQAHNIIGNSLSVVCNSSSKDVNITWITPNRRFDETRMTRIKYNDRDYLILRLDINPTVSEDNGTYICNVANEYDSKNNSLDVKLRGPNEHFLTLTQEYLKQNDNNNVLQWKVRVGGHPHPRVYWFNDKHQALPAKYHTSFSDNDLFAYLDIRDLNYLDYGNVTIEAANKYDTKSLTLFVNVTDKPEVKLNKKDFYYVNSDCTIECLVTSNPPPRISWLVKRCGTCKYERVNGTTKNFRNIKYSSTITIQSFESGIVKCIASNSVGTMEHEAPFFVSDIENGFNIFDFDMEMNVFKSLAEIALGETLTMTCGVSNTNNSEVDWFWNGNLLENNENIAIVRNGTKFSNLAKLVVNDIDYKNSGNYSCKTRDNKLYKSVKVQVLKPSAPHFRKPTDETIKILIPQPINISCDVQGLPRPYITWLKNSKPLQMKKDHVILENEGLTLRLINTDVSDEASYTCVANNKVGKSMQTTIIQIKNKPGSPMYLYFIIAIILVAAVVLAAFLLYHIRKEKKLQEELKLAGLANFEKGQTEIINPELGVDEQADLLPYDKKWEFPIENLTLGKQLGSGAFGVVLKAEAKNIMMHEDKTTVAVKMVKKNADNALIKALASELKIMVHLGQHLNVVNLLGAVTKNVAKRELMVMVEYCKFGNLQNYLLKHRNNFVNQLDHHGSIDYSVGSDILDGSKNRHNRRTRYAELIFNDRSSNSNPRVSKSMADYRGNDSSYGECQTGATEMTTISNSEGYVSRAYSRASSVQPGWRSNYKGDYNDRGKPVCTRDLISYCFQITRGMGYLASRKVLHGDLAARNVLLAENNVVKICDFGLAKSMYNNENYKKKSDGPLPLKWMAIESIMDKIFSTQSDVWSFGVTAWEIFSLSRTPYPGMDADERLFYKLLNGYRMEKPEYASKEIYEIMMDCWAPRAIERPSFEQLEQRFGDILEETTKMQYIALNDPYMQMNTNQFQEGQSDYLAMMNSPTFENLSSPNVFNQSEGGDGYLTPTKIKDVIFDFNVNRPNEASGLELQPMLHPHMESDSETPAQSPNPNSVTNPSYNNLPVVSYGSEQNKNKDWVEKPYVNHSVIV</sequence>
<dbReference type="InterPro" id="IPR008266">
    <property type="entry name" value="Tyr_kinase_AS"/>
</dbReference>
<dbReference type="Pfam" id="PF07714">
    <property type="entry name" value="PK_Tyr_Ser-Thr"/>
    <property type="match status" value="1"/>
</dbReference>
<dbReference type="SMART" id="SM00409">
    <property type="entry name" value="IG"/>
    <property type="match status" value="5"/>
</dbReference>
<dbReference type="FunFam" id="3.30.200.20:FF:000384">
    <property type="entry name" value="Receptor protein-tyrosine kinase"/>
    <property type="match status" value="1"/>
</dbReference>
<keyword evidence="12 15" id="KW-0067">ATP-binding</keyword>
<dbReference type="OrthoDB" id="3256376at2759"/>
<feature type="active site" description="Proton acceptor" evidence="11">
    <location>
        <position position="1032"/>
    </location>
</feature>
<evidence type="ECO:0000256" key="17">
    <source>
        <dbReference type="SAM" id="Phobius"/>
    </source>
</evidence>
<evidence type="ECO:0000256" key="9">
    <source>
        <dbReference type="ARBA" id="ARBA00023319"/>
    </source>
</evidence>
<dbReference type="PROSITE" id="PS50011">
    <property type="entry name" value="PROTEIN_KINASE_DOM"/>
    <property type="match status" value="1"/>
</dbReference>
<dbReference type="PROSITE" id="PS50835">
    <property type="entry name" value="IG_LIKE"/>
    <property type="match status" value="4"/>
</dbReference>
<keyword evidence="7" id="KW-0675">Receptor</keyword>
<keyword evidence="12 15" id="KW-0547">Nucleotide-binding</keyword>
<feature type="region of interest" description="Disordered" evidence="16">
    <location>
        <begin position="1257"/>
        <end position="1292"/>
    </location>
</feature>
<evidence type="ECO:0000256" key="11">
    <source>
        <dbReference type="PIRSR" id="PIRSR000615-1"/>
    </source>
</evidence>
<dbReference type="FunFam" id="1.10.510.10:FF:000373">
    <property type="entry name" value="Receptor protein-tyrosine kinase"/>
    <property type="match status" value="1"/>
</dbReference>
<evidence type="ECO:0000256" key="4">
    <source>
        <dbReference type="ARBA" id="ARBA00022989"/>
    </source>
</evidence>
<evidence type="ECO:0000256" key="8">
    <source>
        <dbReference type="ARBA" id="ARBA00023180"/>
    </source>
</evidence>
<feature type="domain" description="Ig-like" evidence="19">
    <location>
        <begin position="617"/>
        <end position="705"/>
    </location>
</feature>
<dbReference type="GO" id="GO:0007169">
    <property type="term" value="P:cell surface receptor protein tyrosine kinase signaling pathway"/>
    <property type="evidence" value="ECO:0007669"/>
    <property type="project" value="TreeGrafter"/>
</dbReference>
<dbReference type="GO" id="GO:0046872">
    <property type="term" value="F:metal ion binding"/>
    <property type="evidence" value="ECO:0007669"/>
    <property type="project" value="UniProtKB-KW"/>
</dbReference>
<feature type="domain" description="Protein kinase" evidence="18">
    <location>
        <begin position="790"/>
        <end position="1177"/>
    </location>
</feature>
<dbReference type="GO" id="GO:0005524">
    <property type="term" value="F:ATP binding"/>
    <property type="evidence" value="ECO:0007669"/>
    <property type="project" value="UniProtKB-UniRule"/>
</dbReference>
<proteinExistence type="predicted"/>
<dbReference type="InterPro" id="IPR017441">
    <property type="entry name" value="Protein_kinase_ATP_BS"/>
</dbReference>
<keyword evidence="13" id="KW-0479">Metal-binding</keyword>
<dbReference type="Gene3D" id="3.30.200.20">
    <property type="entry name" value="Phosphorylase Kinase, domain 1"/>
    <property type="match status" value="1"/>
</dbReference>
<dbReference type="Gene3D" id="1.10.510.10">
    <property type="entry name" value="Transferase(Phosphotransferase) domain 1"/>
    <property type="match status" value="1"/>
</dbReference>
<comment type="subcellular location">
    <subcellularLocation>
        <location evidence="1">Membrane</location>
        <topology evidence="1">Single-pass membrane protein</topology>
    </subcellularLocation>
</comment>
<evidence type="ECO:0000259" key="18">
    <source>
        <dbReference type="PROSITE" id="PS50011"/>
    </source>
</evidence>
<keyword evidence="21" id="KW-1185">Reference proteome</keyword>
<dbReference type="Pfam" id="PF00047">
    <property type="entry name" value="ig"/>
    <property type="match status" value="1"/>
</dbReference>
<dbReference type="PROSITE" id="PS00107">
    <property type="entry name" value="PROTEIN_KINASE_ATP"/>
    <property type="match status" value="1"/>
</dbReference>
<comment type="catalytic activity">
    <reaction evidence="10">
        <text>L-tyrosyl-[protein] + ATP = O-phospho-L-tyrosyl-[protein] + ADP + H(+)</text>
        <dbReference type="Rhea" id="RHEA:10596"/>
        <dbReference type="Rhea" id="RHEA-COMP:10136"/>
        <dbReference type="Rhea" id="RHEA-COMP:20101"/>
        <dbReference type="ChEBI" id="CHEBI:15378"/>
        <dbReference type="ChEBI" id="CHEBI:30616"/>
        <dbReference type="ChEBI" id="CHEBI:46858"/>
        <dbReference type="ChEBI" id="CHEBI:61978"/>
        <dbReference type="ChEBI" id="CHEBI:456216"/>
        <dbReference type="EC" id="2.7.10.1"/>
    </reaction>
</comment>
<dbReference type="InterPro" id="IPR013098">
    <property type="entry name" value="Ig_I-set"/>
</dbReference>
<evidence type="ECO:0000256" key="2">
    <source>
        <dbReference type="ARBA" id="ARBA00011902"/>
    </source>
</evidence>
<evidence type="ECO:0000313" key="21">
    <source>
        <dbReference type="Proteomes" id="UP001154078"/>
    </source>
</evidence>
<keyword evidence="13" id="KW-0460">Magnesium</keyword>